<evidence type="ECO:0000313" key="2">
    <source>
        <dbReference type="EMBL" id="CAJ2510433.1"/>
    </source>
</evidence>
<sequence length="284" mass="32200">MPRCVGWSSLFARDRFWTIKVLLFSVVLRLVVEIGPELKLFIRILSIIACTYDILWAFGIVGAPDTTTVAEQLDDLEESGEAVWKLGLPQTQLQWKQEDAAMDSNVGIPALEIAIADLCVNIVSANFDLQDTISSQYQLDLWRSSLPGLIFLTKLDLALKQINDRTKACKEHVKQQEDDAWRRGRNRWNKHRGYLEKGDYSQPPPSLAKGNKSPLSSVYTALDEPRTELTHTEETTEENTLEFEGAGSLSWEDYESQGNASHDPIKAHREVLKQQIASERQKWA</sequence>
<protein>
    <submittedName>
        <fullName evidence="2">Uu.00g051360.m01.CDS01</fullName>
    </submittedName>
</protein>
<evidence type="ECO:0000256" key="1">
    <source>
        <dbReference type="SAM" id="MobiDB-lite"/>
    </source>
</evidence>
<dbReference type="Proteomes" id="UP001295740">
    <property type="component" value="Unassembled WGS sequence"/>
</dbReference>
<dbReference type="EMBL" id="CAUWAG010000014">
    <property type="protein sequence ID" value="CAJ2510433.1"/>
    <property type="molecule type" value="Genomic_DNA"/>
</dbReference>
<reference evidence="2" key="1">
    <citation type="submission" date="2023-10" db="EMBL/GenBank/DDBJ databases">
        <authorList>
            <person name="Hackl T."/>
        </authorList>
    </citation>
    <scope>NUCLEOTIDE SEQUENCE</scope>
</reference>
<comment type="caution">
    <text evidence="2">The sequence shown here is derived from an EMBL/GenBank/DDBJ whole genome shotgun (WGS) entry which is preliminary data.</text>
</comment>
<evidence type="ECO:0000313" key="3">
    <source>
        <dbReference type="Proteomes" id="UP001295740"/>
    </source>
</evidence>
<feature type="compositionally biased region" description="Basic and acidic residues" evidence="1">
    <location>
        <begin position="223"/>
        <end position="234"/>
    </location>
</feature>
<proteinExistence type="predicted"/>
<dbReference type="AlphaFoldDB" id="A0AAI8VSW0"/>
<gene>
    <name evidence="2" type="ORF">KHLLAP_LOCUS10901</name>
</gene>
<name>A0AAI8VSW0_9PEZI</name>
<keyword evidence="3" id="KW-1185">Reference proteome</keyword>
<accession>A0AAI8VSW0</accession>
<feature type="region of interest" description="Disordered" evidence="1">
    <location>
        <begin position="194"/>
        <end position="267"/>
    </location>
</feature>
<organism evidence="2 3">
    <name type="scientific">Anthostomella pinea</name>
    <dbReference type="NCBI Taxonomy" id="933095"/>
    <lineage>
        <taxon>Eukaryota</taxon>
        <taxon>Fungi</taxon>
        <taxon>Dikarya</taxon>
        <taxon>Ascomycota</taxon>
        <taxon>Pezizomycotina</taxon>
        <taxon>Sordariomycetes</taxon>
        <taxon>Xylariomycetidae</taxon>
        <taxon>Xylariales</taxon>
        <taxon>Xylariaceae</taxon>
        <taxon>Anthostomella</taxon>
    </lineage>
</organism>